<protein>
    <submittedName>
        <fullName evidence="1">Uncharacterized protein</fullName>
    </submittedName>
</protein>
<evidence type="ECO:0000313" key="2">
    <source>
        <dbReference type="Proteomes" id="UP000540506"/>
    </source>
</evidence>
<gene>
    <name evidence="1" type="ORF">FHR34_007297</name>
</gene>
<reference evidence="1 2" key="1">
    <citation type="submission" date="2020-08" db="EMBL/GenBank/DDBJ databases">
        <title>Sequencing the genomes of 1000 actinobacteria strains.</title>
        <authorList>
            <person name="Klenk H.-P."/>
        </authorList>
    </citation>
    <scope>NUCLEOTIDE SEQUENCE [LARGE SCALE GENOMIC DNA]</scope>
    <source>
        <strain evidence="1 2">DSM 41654</strain>
    </source>
</reference>
<name>A0A7W7RA15_KITKI</name>
<dbReference type="EMBL" id="JACHJV010000002">
    <property type="protein sequence ID" value="MBB4928202.1"/>
    <property type="molecule type" value="Genomic_DNA"/>
</dbReference>
<comment type="caution">
    <text evidence="1">The sequence shown here is derived from an EMBL/GenBank/DDBJ whole genome shotgun (WGS) entry which is preliminary data.</text>
</comment>
<dbReference type="Proteomes" id="UP000540506">
    <property type="component" value="Unassembled WGS sequence"/>
</dbReference>
<sequence>MGMPTASGNSIGENNQIHCLCLLASRWLMGAQTKPTKADAGASPSGTGADAPIRVVRWRSAAWEASGGTDRVFALPSGVG</sequence>
<keyword evidence="2" id="KW-1185">Reference proteome</keyword>
<organism evidence="1 2">
    <name type="scientific">Kitasatospora kifunensis</name>
    <name type="common">Streptomyces kifunensis</name>
    <dbReference type="NCBI Taxonomy" id="58351"/>
    <lineage>
        <taxon>Bacteria</taxon>
        <taxon>Bacillati</taxon>
        <taxon>Actinomycetota</taxon>
        <taxon>Actinomycetes</taxon>
        <taxon>Kitasatosporales</taxon>
        <taxon>Streptomycetaceae</taxon>
        <taxon>Kitasatospora</taxon>
    </lineage>
</organism>
<proteinExistence type="predicted"/>
<evidence type="ECO:0000313" key="1">
    <source>
        <dbReference type="EMBL" id="MBB4928202.1"/>
    </source>
</evidence>
<dbReference type="AlphaFoldDB" id="A0A7W7RA15"/>
<accession>A0A7W7RA15</accession>